<comment type="caution">
    <text evidence="2">The sequence shown here is derived from an EMBL/GenBank/DDBJ whole genome shotgun (WGS) entry which is preliminary data.</text>
</comment>
<keyword evidence="1" id="KW-0812">Transmembrane</keyword>
<dbReference type="Pfam" id="PF11694">
    <property type="entry name" value="DUF3290"/>
    <property type="match status" value="1"/>
</dbReference>
<organism evidence="2 3">
    <name type="scientific">Limosilactobacillus panis</name>
    <dbReference type="NCBI Taxonomy" id="47493"/>
    <lineage>
        <taxon>Bacteria</taxon>
        <taxon>Bacillati</taxon>
        <taxon>Bacillota</taxon>
        <taxon>Bacilli</taxon>
        <taxon>Lactobacillales</taxon>
        <taxon>Lactobacillaceae</taxon>
        <taxon>Limosilactobacillus</taxon>
    </lineage>
</organism>
<feature type="transmembrane region" description="Helical" evidence="1">
    <location>
        <begin position="6"/>
        <end position="25"/>
    </location>
</feature>
<dbReference type="RefSeq" id="WP_289559267.1">
    <property type="nucleotide sequence ID" value="NZ_JAUDEO010000009.1"/>
</dbReference>
<accession>A0ABT7VL48</accession>
<gene>
    <name evidence="2" type="ORF">QUW46_02470</name>
</gene>
<feature type="transmembrane region" description="Helical" evidence="1">
    <location>
        <begin position="37"/>
        <end position="55"/>
    </location>
</feature>
<reference evidence="2 3" key="3">
    <citation type="submission" date="2023-06" db="EMBL/GenBank/DDBJ databases">
        <authorList>
            <person name="Zeman M."/>
            <person name="Kubasova T."/>
            <person name="Jahodarova E."/>
            <person name="Nykrynova M."/>
            <person name="Rychlik I."/>
        </authorList>
    </citation>
    <scope>NUCLEOTIDE SEQUENCE [LARGE SCALE GENOMIC DNA]</scope>
    <source>
        <strain evidence="2 3">105_WCHN</strain>
    </source>
</reference>
<reference evidence="3" key="2">
    <citation type="submission" date="2023-06" db="EMBL/GenBank/DDBJ databases">
        <title>Identification and characterization of horizontal gene transfer across gut microbiota members of farm animals based on homology search.</title>
        <authorList>
            <person name="Zeman M."/>
            <person name="Kubasova T."/>
            <person name="Jahodarova E."/>
            <person name="Nykrynova M."/>
            <person name="Rychlik I."/>
        </authorList>
    </citation>
    <scope>NUCLEOTIDE SEQUENCE [LARGE SCALE GENOMIC DNA]</scope>
    <source>
        <strain evidence="3">105_WCHN</strain>
    </source>
</reference>
<evidence type="ECO:0000313" key="2">
    <source>
        <dbReference type="EMBL" id="MDM8333443.1"/>
    </source>
</evidence>
<evidence type="ECO:0000313" key="3">
    <source>
        <dbReference type="Proteomes" id="UP001529423"/>
    </source>
</evidence>
<dbReference type="EMBL" id="JAUDEO010000009">
    <property type="protein sequence ID" value="MDM8333443.1"/>
    <property type="molecule type" value="Genomic_DNA"/>
</dbReference>
<dbReference type="Proteomes" id="UP001529423">
    <property type="component" value="Unassembled WGS sequence"/>
</dbReference>
<keyword evidence="1" id="KW-1133">Transmembrane helix</keyword>
<proteinExistence type="predicted"/>
<evidence type="ECO:0000256" key="1">
    <source>
        <dbReference type="SAM" id="Phobius"/>
    </source>
</evidence>
<keyword evidence="1" id="KW-0472">Membrane</keyword>
<protein>
    <submittedName>
        <fullName evidence="2">DUF3290 family protein</fullName>
    </submittedName>
</protein>
<sequence length="93" mass="10864">MTSIVNYSVIIILLLLIIFNASRYLHHQLRTRNRDLGIIFFLLLLIFTSLQVTNLEKDFNQHSQSLQMQPFIKAVARDNGLKSHQLAWSTQPR</sequence>
<reference evidence="2 3" key="1">
    <citation type="submission" date="2023-06" db="EMBL/GenBank/DDBJ databases">
        <title>Identification and characterization of horizontal gene transfer across gut microbiota members of farm animals based on homology search.</title>
        <authorList>
            <person name="Schwarzerova J."/>
            <person name="Nykrynova M."/>
            <person name="Jureckova K."/>
            <person name="Cejkova D."/>
            <person name="Rychlik I."/>
        </authorList>
    </citation>
    <scope>NUCLEOTIDE SEQUENCE [LARGE SCALE GENOMIC DNA]</scope>
    <source>
        <strain evidence="2 3">105_WCHN</strain>
    </source>
</reference>
<dbReference type="InterPro" id="IPR021707">
    <property type="entry name" value="DUF3290"/>
</dbReference>
<keyword evidence="3" id="KW-1185">Reference proteome</keyword>
<name>A0ABT7VL48_9LACO</name>